<comment type="similarity">
    <text evidence="2">Belongs to the bacterial solute-binding protein 5 family.</text>
</comment>
<dbReference type="NCBIfam" id="TIGR01409">
    <property type="entry name" value="TAT_signal_seq"/>
    <property type="match status" value="1"/>
</dbReference>
<accession>A0A160TUV6</accession>
<organism evidence="6">
    <name type="scientific">hydrothermal vent metagenome</name>
    <dbReference type="NCBI Taxonomy" id="652676"/>
    <lineage>
        <taxon>unclassified sequences</taxon>
        <taxon>metagenomes</taxon>
        <taxon>ecological metagenomes</taxon>
    </lineage>
</organism>
<dbReference type="GO" id="GO:1904680">
    <property type="term" value="F:peptide transmembrane transporter activity"/>
    <property type="evidence" value="ECO:0007669"/>
    <property type="project" value="TreeGrafter"/>
</dbReference>
<dbReference type="InterPro" id="IPR039424">
    <property type="entry name" value="SBP_5"/>
</dbReference>
<feature type="domain" description="Solute-binding protein family 5" evidence="5">
    <location>
        <begin position="107"/>
        <end position="444"/>
    </location>
</feature>
<evidence type="ECO:0000256" key="2">
    <source>
        <dbReference type="ARBA" id="ARBA00005695"/>
    </source>
</evidence>
<dbReference type="GO" id="GO:0030313">
    <property type="term" value="C:cell envelope"/>
    <property type="evidence" value="ECO:0007669"/>
    <property type="project" value="UniProtKB-SubCell"/>
</dbReference>
<dbReference type="PANTHER" id="PTHR30290:SF10">
    <property type="entry name" value="PERIPLASMIC OLIGOPEPTIDE-BINDING PROTEIN-RELATED"/>
    <property type="match status" value="1"/>
</dbReference>
<sequence>MKDKSKLEQIIHQDLAIKRALTDPRISRREFLSFAGALGMSTALGSSLWSGRALAAGPKRGGHMVSGLNDANTVDSLDSGLFNATYMICVSRAFRDSLVNVGQDNSMEPALAESWEASADAKVWRYNIRQGVEFHNGKSLTTDDVVASINMHRGDDTPSAAKGVFSGISDVRVDGNTVVVELTDGNADCPALFTDYHFNIVPAKDGKADVLSPHGTGPYLLKEYDPGVKTTLDRNPNAWHGDNVAHADSHEVIAILDDTARQSALISGSVDIINRPALKGIDRLKKVKGVNILAIPSNLAFTHPMRMDVPPFGNNDFRMALKLSTPRQEFMDKVLFGYGVMGNDQPLGPQFPSYDANLKPEYDLDKAKYHLKKAGLEGVKIDLSASNTSYGGAMDAAQLFQSHWGKIGVNLNIVREPQDGYWTNVWNVKPFCTCYWGPRPVEDMILSICYLSDSPWNDTLLKNARVDELVVAARGELDQKKRTSMYQEVQHIIAAVGGTIIPAFGTDVAATRDTIGVSDQVGGGWEMDGGHFLKRWWKA</sequence>
<keyword evidence="4" id="KW-0732">Signal</keyword>
<dbReference type="Pfam" id="PF00496">
    <property type="entry name" value="SBP_bac_5"/>
    <property type="match status" value="1"/>
</dbReference>
<dbReference type="Gene3D" id="3.10.105.10">
    <property type="entry name" value="Dipeptide-binding Protein, Domain 3"/>
    <property type="match status" value="1"/>
</dbReference>
<dbReference type="InterPro" id="IPR006311">
    <property type="entry name" value="TAT_signal"/>
</dbReference>
<evidence type="ECO:0000313" key="6">
    <source>
        <dbReference type="EMBL" id="CUS51831.1"/>
    </source>
</evidence>
<dbReference type="Gene3D" id="3.40.190.10">
    <property type="entry name" value="Periplasmic binding protein-like II"/>
    <property type="match status" value="1"/>
</dbReference>
<evidence type="ECO:0000256" key="1">
    <source>
        <dbReference type="ARBA" id="ARBA00004196"/>
    </source>
</evidence>
<dbReference type="InterPro" id="IPR030678">
    <property type="entry name" value="Peptide/Ni-bd"/>
</dbReference>
<comment type="subcellular location">
    <subcellularLocation>
        <location evidence="1">Cell envelope</location>
    </subcellularLocation>
</comment>
<dbReference type="AlphaFoldDB" id="A0A160TUV6"/>
<dbReference type="GO" id="GO:0015833">
    <property type="term" value="P:peptide transport"/>
    <property type="evidence" value="ECO:0007669"/>
    <property type="project" value="TreeGrafter"/>
</dbReference>
<dbReference type="GO" id="GO:0043190">
    <property type="term" value="C:ATP-binding cassette (ABC) transporter complex"/>
    <property type="evidence" value="ECO:0007669"/>
    <property type="project" value="InterPro"/>
</dbReference>
<protein>
    <submittedName>
        <fullName evidence="6">Oligopeptide ABC transporter, periplasmic oligopeptide-binding protein OppA (TC 3.A.1.5.1)</fullName>
    </submittedName>
</protein>
<dbReference type="GO" id="GO:0042597">
    <property type="term" value="C:periplasmic space"/>
    <property type="evidence" value="ECO:0007669"/>
    <property type="project" value="UniProtKB-ARBA"/>
</dbReference>
<dbReference type="PIRSF" id="PIRSF002741">
    <property type="entry name" value="MppA"/>
    <property type="match status" value="1"/>
</dbReference>
<gene>
    <name evidence="6" type="ORF">MGWOODY_XGa1645</name>
</gene>
<dbReference type="EMBL" id="CZRL01000069">
    <property type="protein sequence ID" value="CUS51831.1"/>
    <property type="molecule type" value="Genomic_DNA"/>
</dbReference>
<dbReference type="InterPro" id="IPR000914">
    <property type="entry name" value="SBP_5_dom"/>
</dbReference>
<evidence type="ECO:0000256" key="4">
    <source>
        <dbReference type="ARBA" id="ARBA00022729"/>
    </source>
</evidence>
<dbReference type="InterPro" id="IPR019546">
    <property type="entry name" value="TAT_signal_bac_arc"/>
</dbReference>
<evidence type="ECO:0000259" key="5">
    <source>
        <dbReference type="Pfam" id="PF00496"/>
    </source>
</evidence>
<proteinExistence type="inferred from homology"/>
<dbReference type="CDD" id="cd08503">
    <property type="entry name" value="PBP2_NikA_DppA_OppA_like_17"/>
    <property type="match status" value="1"/>
</dbReference>
<dbReference type="SUPFAM" id="SSF53850">
    <property type="entry name" value="Periplasmic binding protein-like II"/>
    <property type="match status" value="1"/>
</dbReference>
<dbReference type="PROSITE" id="PS51318">
    <property type="entry name" value="TAT"/>
    <property type="match status" value="1"/>
</dbReference>
<keyword evidence="3" id="KW-0813">Transport</keyword>
<reference evidence="6" key="1">
    <citation type="submission" date="2015-10" db="EMBL/GenBank/DDBJ databases">
        <authorList>
            <person name="Gilbert D.G."/>
        </authorList>
    </citation>
    <scope>NUCLEOTIDE SEQUENCE</scope>
</reference>
<evidence type="ECO:0000256" key="3">
    <source>
        <dbReference type="ARBA" id="ARBA00022448"/>
    </source>
</evidence>
<name>A0A160TUV6_9ZZZZ</name>
<dbReference type="PANTHER" id="PTHR30290">
    <property type="entry name" value="PERIPLASMIC BINDING COMPONENT OF ABC TRANSPORTER"/>
    <property type="match status" value="1"/>
</dbReference>